<dbReference type="PRINTS" id="PR00344">
    <property type="entry name" value="BCTRLSENSOR"/>
</dbReference>
<keyword evidence="7" id="KW-0067">ATP-binding</keyword>
<keyword evidence="4" id="KW-0808">Transferase</keyword>
<evidence type="ECO:0000256" key="2">
    <source>
        <dbReference type="ARBA" id="ARBA00012438"/>
    </source>
</evidence>
<dbReference type="GO" id="GO:0000155">
    <property type="term" value="F:phosphorelay sensor kinase activity"/>
    <property type="evidence" value="ECO:0007669"/>
    <property type="project" value="InterPro"/>
</dbReference>
<dbReference type="Gene3D" id="3.30.565.10">
    <property type="entry name" value="Histidine kinase-like ATPase, C-terminal domain"/>
    <property type="match status" value="1"/>
</dbReference>
<dbReference type="Gene3D" id="1.10.287.130">
    <property type="match status" value="1"/>
</dbReference>
<dbReference type="Gene3D" id="3.30.450.40">
    <property type="match status" value="1"/>
</dbReference>
<reference evidence="10" key="1">
    <citation type="submission" date="2019-10" db="EMBL/GenBank/DDBJ databases">
        <title>Draft genome sequece of Microseira wollei NIES-4236.</title>
        <authorList>
            <person name="Yamaguchi H."/>
            <person name="Suzuki S."/>
            <person name="Kawachi M."/>
        </authorList>
    </citation>
    <scope>NUCLEOTIDE SEQUENCE</scope>
    <source>
        <strain evidence="10">NIES-4236</strain>
    </source>
</reference>
<dbReference type="AlphaFoldDB" id="A0AAV3XRQ0"/>
<evidence type="ECO:0000256" key="8">
    <source>
        <dbReference type="ARBA" id="ARBA00023012"/>
    </source>
</evidence>
<proteinExistence type="predicted"/>
<evidence type="ECO:0000256" key="1">
    <source>
        <dbReference type="ARBA" id="ARBA00000085"/>
    </source>
</evidence>
<protein>
    <recommendedName>
        <fullName evidence="2">histidine kinase</fullName>
        <ecNumber evidence="2">2.7.13.3</ecNumber>
    </recommendedName>
</protein>
<dbReference type="GO" id="GO:0005524">
    <property type="term" value="F:ATP binding"/>
    <property type="evidence" value="ECO:0007669"/>
    <property type="project" value="UniProtKB-KW"/>
</dbReference>
<dbReference type="Pfam" id="PF00512">
    <property type="entry name" value="HisKA"/>
    <property type="match status" value="1"/>
</dbReference>
<keyword evidence="11" id="KW-1185">Reference proteome</keyword>
<dbReference type="PANTHER" id="PTHR43065:SF10">
    <property type="entry name" value="PEROXIDE STRESS-ACTIVATED HISTIDINE KINASE MAK3"/>
    <property type="match status" value="1"/>
</dbReference>
<accession>A0AAV3XRQ0</accession>
<feature type="domain" description="Histidine kinase" evidence="9">
    <location>
        <begin position="207"/>
        <end position="415"/>
    </location>
</feature>
<sequence length="415" mass="46089">MFWKWLQWQQERQTLEILSSLSYRTGELSDYLKEIACGVSQLLGVDWSVVTLCQEGLEKVLASSIDIGDAADQTYSLHGSLTGTVVKTGQTLVVQNVRNCNDYGKAPEGYCAYLGVPLRPSHGEAIGTICSFHKKPRKFAPVEIRIAEMFAERAATAIDNYYLYQQQRQFNEILEDEVAKRTEELRMAQAKLVERERLAAIGEFAATIVHEIRNPLTTIKLGLNGFKRLDLSELDRERLYLSLDEANRLERLLREILLYAKPQALNLTKIDLNKFIAESLSTLRNMPEAMDCKIEFIPASTGVKVIGDEDKLKQVLINIVRNGCEASAEGETVTIKLETCLFPDKVCLQIHNGGDPIPPEVLPKLTEPFYTTKASGTGLGLAIVKRIIDAHGGEFCIQSSANLGTTASAILPLVA</sequence>
<evidence type="ECO:0000313" key="10">
    <source>
        <dbReference type="EMBL" id="GET43661.1"/>
    </source>
</evidence>
<dbReference type="Pfam" id="PF02518">
    <property type="entry name" value="HATPase_c"/>
    <property type="match status" value="1"/>
</dbReference>
<dbReference type="PANTHER" id="PTHR43065">
    <property type="entry name" value="SENSOR HISTIDINE KINASE"/>
    <property type="match status" value="1"/>
</dbReference>
<dbReference type="InterPro" id="IPR029016">
    <property type="entry name" value="GAF-like_dom_sf"/>
</dbReference>
<keyword evidence="5" id="KW-0547">Nucleotide-binding</keyword>
<dbReference type="SMART" id="SM00388">
    <property type="entry name" value="HisKA"/>
    <property type="match status" value="1"/>
</dbReference>
<evidence type="ECO:0000256" key="4">
    <source>
        <dbReference type="ARBA" id="ARBA00022679"/>
    </source>
</evidence>
<dbReference type="SUPFAM" id="SSF47384">
    <property type="entry name" value="Homodimeric domain of signal transducing histidine kinase"/>
    <property type="match status" value="1"/>
</dbReference>
<dbReference type="RefSeq" id="WP_226592704.1">
    <property type="nucleotide sequence ID" value="NZ_BLAY01000241.1"/>
</dbReference>
<evidence type="ECO:0000256" key="7">
    <source>
        <dbReference type="ARBA" id="ARBA00022840"/>
    </source>
</evidence>
<dbReference type="SUPFAM" id="SSF55781">
    <property type="entry name" value="GAF domain-like"/>
    <property type="match status" value="1"/>
</dbReference>
<dbReference type="EC" id="2.7.13.3" evidence="2"/>
<dbReference type="InterPro" id="IPR004358">
    <property type="entry name" value="Sig_transdc_His_kin-like_C"/>
</dbReference>
<organism evidence="10 11">
    <name type="scientific">Microseira wollei NIES-4236</name>
    <dbReference type="NCBI Taxonomy" id="2530354"/>
    <lineage>
        <taxon>Bacteria</taxon>
        <taxon>Bacillati</taxon>
        <taxon>Cyanobacteriota</taxon>
        <taxon>Cyanophyceae</taxon>
        <taxon>Oscillatoriophycideae</taxon>
        <taxon>Aerosakkonematales</taxon>
        <taxon>Aerosakkonemataceae</taxon>
        <taxon>Microseira</taxon>
    </lineage>
</organism>
<dbReference type="SUPFAM" id="SSF55874">
    <property type="entry name" value="ATPase domain of HSP90 chaperone/DNA topoisomerase II/histidine kinase"/>
    <property type="match status" value="1"/>
</dbReference>
<dbReference type="CDD" id="cd00075">
    <property type="entry name" value="HATPase"/>
    <property type="match status" value="1"/>
</dbReference>
<dbReference type="InterPro" id="IPR005467">
    <property type="entry name" value="His_kinase_dom"/>
</dbReference>
<name>A0AAV3XRQ0_9CYAN</name>
<gene>
    <name evidence="10" type="ORF">MiSe_84860</name>
</gene>
<dbReference type="SMART" id="SM00065">
    <property type="entry name" value="GAF"/>
    <property type="match status" value="1"/>
</dbReference>
<keyword evidence="8" id="KW-0902">Two-component regulatory system</keyword>
<evidence type="ECO:0000313" key="11">
    <source>
        <dbReference type="Proteomes" id="UP001050975"/>
    </source>
</evidence>
<evidence type="ECO:0000256" key="5">
    <source>
        <dbReference type="ARBA" id="ARBA00022741"/>
    </source>
</evidence>
<dbReference type="InterPro" id="IPR003661">
    <property type="entry name" value="HisK_dim/P_dom"/>
</dbReference>
<dbReference type="Proteomes" id="UP001050975">
    <property type="component" value="Unassembled WGS sequence"/>
</dbReference>
<dbReference type="EMBL" id="BLAY01000241">
    <property type="protein sequence ID" value="GET43661.1"/>
    <property type="molecule type" value="Genomic_DNA"/>
</dbReference>
<comment type="caution">
    <text evidence="10">The sequence shown here is derived from an EMBL/GenBank/DDBJ whole genome shotgun (WGS) entry which is preliminary data.</text>
</comment>
<evidence type="ECO:0000256" key="3">
    <source>
        <dbReference type="ARBA" id="ARBA00022553"/>
    </source>
</evidence>
<dbReference type="Pfam" id="PF01590">
    <property type="entry name" value="GAF"/>
    <property type="match status" value="1"/>
</dbReference>
<dbReference type="InterPro" id="IPR036890">
    <property type="entry name" value="HATPase_C_sf"/>
</dbReference>
<comment type="catalytic activity">
    <reaction evidence="1">
        <text>ATP + protein L-histidine = ADP + protein N-phospho-L-histidine.</text>
        <dbReference type="EC" id="2.7.13.3"/>
    </reaction>
</comment>
<dbReference type="CDD" id="cd00082">
    <property type="entry name" value="HisKA"/>
    <property type="match status" value="1"/>
</dbReference>
<evidence type="ECO:0000256" key="6">
    <source>
        <dbReference type="ARBA" id="ARBA00022777"/>
    </source>
</evidence>
<keyword evidence="3" id="KW-0597">Phosphoprotein</keyword>
<dbReference type="SMART" id="SM00387">
    <property type="entry name" value="HATPase_c"/>
    <property type="match status" value="1"/>
</dbReference>
<dbReference type="InterPro" id="IPR003594">
    <property type="entry name" value="HATPase_dom"/>
</dbReference>
<dbReference type="PROSITE" id="PS50109">
    <property type="entry name" value="HIS_KIN"/>
    <property type="match status" value="1"/>
</dbReference>
<dbReference type="InterPro" id="IPR003018">
    <property type="entry name" value="GAF"/>
</dbReference>
<evidence type="ECO:0000259" key="9">
    <source>
        <dbReference type="PROSITE" id="PS50109"/>
    </source>
</evidence>
<dbReference type="InterPro" id="IPR036097">
    <property type="entry name" value="HisK_dim/P_sf"/>
</dbReference>
<keyword evidence="6 10" id="KW-0418">Kinase</keyword>